<keyword evidence="2" id="KW-0645">Protease</keyword>
<evidence type="ECO:0000256" key="4">
    <source>
        <dbReference type="ARBA" id="ARBA00023049"/>
    </source>
</evidence>
<reference evidence="6" key="1">
    <citation type="submission" date="2016-10" db="EMBL/GenBank/DDBJ databases">
        <authorList>
            <person name="Varghese N."/>
            <person name="Submissions S."/>
        </authorList>
    </citation>
    <scope>NUCLEOTIDE SEQUENCE [LARGE SCALE GENOMIC DNA]</scope>
    <source>
        <strain evidence="6">DSM 18733</strain>
    </source>
</reference>
<evidence type="ECO:0008006" key="7">
    <source>
        <dbReference type="Google" id="ProtNLM"/>
    </source>
</evidence>
<keyword evidence="6" id="KW-1185">Reference proteome</keyword>
<accession>A0A1H7M8F0</accession>
<dbReference type="InterPro" id="IPR012548">
    <property type="entry name" value="MATCAP"/>
</dbReference>
<dbReference type="GO" id="GO:0006508">
    <property type="term" value="P:proteolysis"/>
    <property type="evidence" value="ECO:0007669"/>
    <property type="project" value="UniProtKB-KW"/>
</dbReference>
<evidence type="ECO:0000256" key="3">
    <source>
        <dbReference type="ARBA" id="ARBA00022801"/>
    </source>
</evidence>
<dbReference type="GO" id="GO:0008237">
    <property type="term" value="F:metallopeptidase activity"/>
    <property type="evidence" value="ECO:0007669"/>
    <property type="project" value="UniProtKB-KW"/>
</dbReference>
<keyword evidence="3" id="KW-0378">Hydrolase</keyword>
<dbReference type="PANTHER" id="PTHR31817">
    <property type="match status" value="1"/>
</dbReference>
<sequence>MVEKNEKLLNQILDKLKKGDPMRVSLPHKGILKMDKPVPFLIVYRIPPNGKDNFTYNLGRTESSYLIAPESEKGTIEPFIKAITNYLADYFGSFMLVEVWLSPQIADYDFTIHLNQKGALSMATKLTDELSSLRIGNKYISANLDKQKTAVAPPYYPPLIDKKEGNQSGIVQVGIEIAPNFNDAVTGKPYPLFTRELRTSFGKALRKSLFEFVRTNTSYNATHFEMLGTTILDDKVWEIDNELAEYSNLFDFLLLVTPINVADAWKNFSKSNYLKMPAFHYRPMPIEPELIKRKIYNLPIEDISDPTIAFLFRDKRKEIDRMLNMMLEREKPDFMHSSLQLFGNIDEHLLDVAKAILVAAEPNPEKENEELLNAQEFASMAEMELNWLKQQDNNILTAVRVRDDVEGIMVSRGTLNINKNYTVPKRRAIALIQHEIGTHVVTYYNGKAQPLKLFYIGVPGYEQLQEGLAVFSEYLCGGLTNDRLRILAARVVAVNNMISGNSFVDTFFLLTDKYQFTPETAFHVTMRVYRGGGLTKDAVYLKGLLNLLEYIKQGKELAPLLIGKIRQDYIPVINELTFRGLLAKIPITPRYLSAPYLKPMNNIKKGGNIFSMLN</sequence>
<protein>
    <recommendedName>
        <fullName evidence="7">DUF1704 domain-containing protein</fullName>
    </recommendedName>
</protein>
<gene>
    <name evidence="5" type="ORF">SAMN05661044_01896</name>
</gene>
<comment type="cofactor">
    <cofactor evidence="1">
        <name>Zn(2+)</name>
        <dbReference type="ChEBI" id="CHEBI:29105"/>
    </cofactor>
</comment>
<evidence type="ECO:0000313" key="6">
    <source>
        <dbReference type="Proteomes" id="UP000199421"/>
    </source>
</evidence>
<dbReference type="OrthoDB" id="9785840at2"/>
<evidence type="ECO:0000313" key="5">
    <source>
        <dbReference type="EMBL" id="SEL07208.1"/>
    </source>
</evidence>
<dbReference type="Proteomes" id="UP000199421">
    <property type="component" value="Unassembled WGS sequence"/>
</dbReference>
<evidence type="ECO:0000256" key="1">
    <source>
        <dbReference type="ARBA" id="ARBA00001947"/>
    </source>
</evidence>
<evidence type="ECO:0000256" key="2">
    <source>
        <dbReference type="ARBA" id="ARBA00022670"/>
    </source>
</evidence>
<dbReference type="GO" id="GO:0080164">
    <property type="term" value="P:regulation of nitric oxide metabolic process"/>
    <property type="evidence" value="ECO:0007669"/>
    <property type="project" value="TreeGrafter"/>
</dbReference>
<dbReference type="PANTHER" id="PTHR31817:SF0">
    <property type="entry name" value="CHROMOSOME UNDETERMINED SCAFFOLD_67, WHOLE GENOME SHOTGUN SEQUENCE"/>
    <property type="match status" value="1"/>
</dbReference>
<name>A0A1H7M8F0_OLID1</name>
<keyword evidence="4" id="KW-0482">Metalloprotease</keyword>
<dbReference type="AlphaFoldDB" id="A0A1H7M8F0"/>
<dbReference type="Pfam" id="PF08014">
    <property type="entry name" value="MATCAP"/>
    <property type="match status" value="1"/>
</dbReference>
<dbReference type="SMART" id="SM01154">
    <property type="entry name" value="DUF1704"/>
    <property type="match status" value="1"/>
</dbReference>
<dbReference type="RefSeq" id="WP_093322704.1">
    <property type="nucleotide sequence ID" value="NZ_FOAF01000001.1"/>
</dbReference>
<dbReference type="EMBL" id="FOAF01000001">
    <property type="protein sequence ID" value="SEL07208.1"/>
    <property type="molecule type" value="Genomic_DNA"/>
</dbReference>
<organism evidence="5 6">
    <name type="scientific">Olivibacter domesticus</name>
    <name type="common">Pseudosphingobacterium domesticum</name>
    <dbReference type="NCBI Taxonomy" id="407022"/>
    <lineage>
        <taxon>Bacteria</taxon>
        <taxon>Pseudomonadati</taxon>
        <taxon>Bacteroidota</taxon>
        <taxon>Sphingobacteriia</taxon>
        <taxon>Sphingobacteriales</taxon>
        <taxon>Sphingobacteriaceae</taxon>
        <taxon>Olivibacter</taxon>
    </lineage>
</organism>
<dbReference type="STRING" id="407022.SAMN05661044_01896"/>
<proteinExistence type="predicted"/>